<dbReference type="InterPro" id="IPR015947">
    <property type="entry name" value="PUA-like_sf"/>
</dbReference>
<dbReference type="GeneID" id="4782303"/>
<dbReference type="HOGENOM" id="CLU_090468_1_1_2"/>
<dbReference type="RefSeq" id="WP_011822708.1">
    <property type="nucleotide sequence ID" value="NC_008818.1"/>
</dbReference>
<dbReference type="InterPro" id="IPR004521">
    <property type="entry name" value="Uncharacterised_CHP00451"/>
</dbReference>
<dbReference type="InterPro" id="IPR002478">
    <property type="entry name" value="PUA"/>
</dbReference>
<gene>
    <name evidence="2" type="ordered locus">Hbut_1569</name>
</gene>
<dbReference type="PROSITE" id="PS50890">
    <property type="entry name" value="PUA"/>
    <property type="match status" value="1"/>
</dbReference>
<dbReference type="PANTHER" id="PTHR22798">
    <property type="entry name" value="MCT-1 PROTEIN"/>
    <property type="match status" value="1"/>
</dbReference>
<dbReference type="CDD" id="cd21154">
    <property type="entry name" value="PUA_MJ1432-like"/>
    <property type="match status" value="1"/>
</dbReference>
<dbReference type="Pfam" id="PF01472">
    <property type="entry name" value="PUA"/>
    <property type="match status" value="1"/>
</dbReference>
<dbReference type="EnsemblBacteria" id="ABM81390">
    <property type="protein sequence ID" value="ABM81390"/>
    <property type="gene ID" value="Hbut_1569"/>
</dbReference>
<dbReference type="Gene3D" id="3.10.450.120">
    <property type="entry name" value="Pre-PUA domain, domain 1"/>
    <property type="match status" value="1"/>
</dbReference>
<dbReference type="GO" id="GO:0001731">
    <property type="term" value="P:formation of translation preinitiation complex"/>
    <property type="evidence" value="ECO:0007669"/>
    <property type="project" value="TreeGrafter"/>
</dbReference>
<feature type="domain" description="PUA" evidence="1">
    <location>
        <begin position="77"/>
        <end position="152"/>
    </location>
</feature>
<protein>
    <submittedName>
        <fullName evidence="2">Universally conserved protein</fullName>
    </submittedName>
</protein>
<dbReference type="OrthoDB" id="27972at2157"/>
<dbReference type="InterPro" id="IPR036974">
    <property type="entry name" value="PUA_sf"/>
</dbReference>
<keyword evidence="3" id="KW-1185">Reference proteome</keyword>
<dbReference type="Proteomes" id="UP000002593">
    <property type="component" value="Chromosome"/>
</dbReference>
<proteinExistence type="predicted"/>
<dbReference type="PANTHER" id="PTHR22798:SF0">
    <property type="entry name" value="MALIGNANT T-CELL-AMPLIFIED SEQUENCE 1"/>
    <property type="match status" value="1"/>
</dbReference>
<dbReference type="Gene3D" id="2.30.130.10">
    <property type="entry name" value="PUA domain"/>
    <property type="match status" value="1"/>
</dbReference>
<dbReference type="NCBIfam" id="TIGR00451">
    <property type="entry name" value="unchar_dom_2"/>
    <property type="match status" value="1"/>
</dbReference>
<dbReference type="STRING" id="415426.Hbut_1569"/>
<evidence type="ECO:0000313" key="3">
    <source>
        <dbReference type="Proteomes" id="UP000002593"/>
    </source>
</evidence>
<dbReference type="NCBIfam" id="TIGR03684">
    <property type="entry name" value="arCOG00985"/>
    <property type="match status" value="1"/>
</dbReference>
<accession>A2BN29</accession>
<dbReference type="GO" id="GO:0003723">
    <property type="term" value="F:RNA binding"/>
    <property type="evidence" value="ECO:0007669"/>
    <property type="project" value="InterPro"/>
</dbReference>
<dbReference type="InterPro" id="IPR015266">
    <property type="entry name" value="DUF1947"/>
</dbReference>
<evidence type="ECO:0000259" key="1">
    <source>
        <dbReference type="SMART" id="SM00359"/>
    </source>
</evidence>
<dbReference type="eggNOG" id="arCOG00985">
    <property type="taxonomic scope" value="Archaea"/>
</dbReference>
<dbReference type="PIRSF" id="PIRSF005067">
    <property type="entry name" value="Tma_RNA-bind_prd"/>
    <property type="match status" value="1"/>
</dbReference>
<dbReference type="InterPro" id="IPR022430">
    <property type="entry name" value="CHP03684"/>
</dbReference>
<dbReference type="EMBL" id="CP000493">
    <property type="protein sequence ID" value="ABM81390.1"/>
    <property type="molecule type" value="Genomic_DNA"/>
</dbReference>
<organism evidence="2 3">
    <name type="scientific">Hyperthermus butylicus (strain DSM 5456 / JCM 9403 / PLM1-5)</name>
    <dbReference type="NCBI Taxonomy" id="415426"/>
    <lineage>
        <taxon>Archaea</taxon>
        <taxon>Thermoproteota</taxon>
        <taxon>Thermoprotei</taxon>
        <taxon>Desulfurococcales</taxon>
        <taxon>Pyrodictiaceae</taxon>
        <taxon>Hyperthermus</taxon>
    </lineage>
</organism>
<reference evidence="2 3" key="1">
    <citation type="journal article" date="2007" name="Archaea">
        <title>The genome of Hyperthermus butylicus: a sulfur-reducing, peptide fermenting, neutrophilic Crenarchaeote growing up to 108 degrees C.</title>
        <authorList>
            <person name="Brugger K."/>
            <person name="Chen L."/>
            <person name="Stark M."/>
            <person name="Zibat A."/>
            <person name="Redder P."/>
            <person name="Ruepp A."/>
            <person name="Awayez M."/>
            <person name="She Q."/>
            <person name="Garrett R.A."/>
            <person name="Klenk H.P."/>
        </authorList>
    </citation>
    <scope>NUCLEOTIDE SEQUENCE [LARGE SCALE GENOMIC DNA]</scope>
    <source>
        <strain evidence="3">DSM 5456 / JCM 9403 / PLM1-5</strain>
    </source>
</reference>
<dbReference type="SUPFAM" id="SSF88697">
    <property type="entry name" value="PUA domain-like"/>
    <property type="match status" value="1"/>
</dbReference>
<dbReference type="AlphaFoldDB" id="A2BN29"/>
<dbReference type="KEGG" id="hbu:Hbut_1569"/>
<name>A2BN29_HYPBU</name>
<dbReference type="Pfam" id="PF09183">
    <property type="entry name" value="DUF1947"/>
    <property type="match status" value="1"/>
</dbReference>
<sequence>MRRWQLSKRDKKRLLEKLAETYPGLSVGELRDARIEKLVEDDVEMYIVDSLPAFIEAGERFVPHLLYLLRRGYSWLPYIVVDEGAVKPISRGADLMRPGIVEVVGEFSPGDIVVIVEPSRRLPLAVHEALISSKDIPGMEKGRVSRRLHYVGDRYWKIAERL</sequence>
<dbReference type="SMART" id="SM00359">
    <property type="entry name" value="PUA"/>
    <property type="match status" value="1"/>
</dbReference>
<evidence type="ECO:0000313" key="2">
    <source>
        <dbReference type="EMBL" id="ABM81390.1"/>
    </source>
</evidence>
<dbReference type="InterPro" id="IPR016437">
    <property type="entry name" value="MCT-1/Tma20"/>
</dbReference>